<organism evidence="6 7">
    <name type="scientific">Edaphobacter aggregans</name>
    <dbReference type="NCBI Taxonomy" id="570835"/>
    <lineage>
        <taxon>Bacteria</taxon>
        <taxon>Pseudomonadati</taxon>
        <taxon>Acidobacteriota</taxon>
        <taxon>Terriglobia</taxon>
        <taxon>Terriglobales</taxon>
        <taxon>Acidobacteriaceae</taxon>
        <taxon>Edaphobacter</taxon>
    </lineage>
</organism>
<dbReference type="InterPro" id="IPR003742">
    <property type="entry name" value="RlmH-like"/>
</dbReference>
<dbReference type="SUPFAM" id="SSF75217">
    <property type="entry name" value="alpha/beta knot"/>
    <property type="match status" value="1"/>
</dbReference>
<reference evidence="6 7" key="1">
    <citation type="submission" date="2018-12" db="EMBL/GenBank/DDBJ databases">
        <title>Sequencing of bacterial isolates from soil warming experiment in Harvard Forest, Massachusetts, USA.</title>
        <authorList>
            <person name="Deangelis K."/>
        </authorList>
    </citation>
    <scope>NUCLEOTIDE SEQUENCE [LARGE SCALE GENOMIC DNA]</scope>
    <source>
        <strain evidence="6 7">EB153</strain>
    </source>
</reference>
<dbReference type="HAMAP" id="MF_00658">
    <property type="entry name" value="23SrRNA_methyltr_H"/>
    <property type="match status" value="1"/>
</dbReference>
<keyword evidence="1 5" id="KW-0489">Methyltransferase</keyword>
<sequence length="151" mass="16705">MKIVLAAILPRRARTKAEGTDRLLADYIERVARYTPCVSMLFDSEPSLLEWVDRQPGRAPAYAVLLDSRGKMFSSEDFAVQISRLRDSGTQNLVFAVGPADGWSAVARTRANLLLSFGPMTLPHQLARVVVAEQVYRALTIIAGHPYHSGH</sequence>
<dbReference type="InterPro" id="IPR029026">
    <property type="entry name" value="tRNA_m1G_MTases_N"/>
</dbReference>
<dbReference type="Gene3D" id="3.40.1280.10">
    <property type="match status" value="1"/>
</dbReference>
<evidence type="ECO:0000256" key="4">
    <source>
        <dbReference type="ARBA" id="ARBA00038303"/>
    </source>
</evidence>
<dbReference type="PANTHER" id="PTHR33603:SF1">
    <property type="entry name" value="RIBOSOMAL RNA LARGE SUBUNIT METHYLTRANSFERASE H"/>
    <property type="match status" value="1"/>
</dbReference>
<dbReference type="AlphaFoldDB" id="A0A3R9PSK3"/>
<evidence type="ECO:0000256" key="1">
    <source>
        <dbReference type="ARBA" id="ARBA00022603"/>
    </source>
</evidence>
<dbReference type="Pfam" id="PF02590">
    <property type="entry name" value="SPOUT_MTase"/>
    <property type="match status" value="1"/>
</dbReference>
<evidence type="ECO:0000256" key="2">
    <source>
        <dbReference type="ARBA" id="ARBA00022679"/>
    </source>
</evidence>
<comment type="catalytic activity">
    <reaction evidence="5">
        <text>pseudouridine(1915) in 23S rRNA + S-adenosyl-L-methionine = N(3)-methylpseudouridine(1915) in 23S rRNA + S-adenosyl-L-homocysteine + H(+)</text>
        <dbReference type="Rhea" id="RHEA:42752"/>
        <dbReference type="Rhea" id="RHEA-COMP:10221"/>
        <dbReference type="Rhea" id="RHEA-COMP:10222"/>
        <dbReference type="ChEBI" id="CHEBI:15378"/>
        <dbReference type="ChEBI" id="CHEBI:57856"/>
        <dbReference type="ChEBI" id="CHEBI:59789"/>
        <dbReference type="ChEBI" id="CHEBI:65314"/>
        <dbReference type="ChEBI" id="CHEBI:74486"/>
        <dbReference type="EC" id="2.1.1.177"/>
    </reaction>
</comment>
<evidence type="ECO:0000313" key="6">
    <source>
        <dbReference type="EMBL" id="RSL16982.1"/>
    </source>
</evidence>
<dbReference type="Proteomes" id="UP000269669">
    <property type="component" value="Unassembled WGS sequence"/>
</dbReference>
<comment type="subunit">
    <text evidence="5">Homodimer.</text>
</comment>
<dbReference type="CDD" id="cd18081">
    <property type="entry name" value="RlmH-like"/>
    <property type="match status" value="1"/>
</dbReference>
<name>A0A3R9PSK3_9BACT</name>
<dbReference type="EC" id="2.1.1.177" evidence="5"/>
<accession>A0A3R9PSK3</accession>
<comment type="subcellular location">
    <subcellularLocation>
        <location evidence="5">Cytoplasm</location>
    </subcellularLocation>
</comment>
<dbReference type="EMBL" id="RSDW01000001">
    <property type="protein sequence ID" value="RSL16982.1"/>
    <property type="molecule type" value="Genomic_DNA"/>
</dbReference>
<dbReference type="OrthoDB" id="9806643at2"/>
<dbReference type="RefSeq" id="WP_125485527.1">
    <property type="nucleotide sequence ID" value="NZ_RSDW01000001.1"/>
</dbReference>
<keyword evidence="5" id="KW-0698">rRNA processing</keyword>
<comment type="caution">
    <text evidence="6">The sequence shown here is derived from an EMBL/GenBank/DDBJ whole genome shotgun (WGS) entry which is preliminary data.</text>
</comment>
<gene>
    <name evidence="5" type="primary">rlmH</name>
    <name evidence="6" type="ORF">EDE15_2510</name>
</gene>
<dbReference type="GO" id="GO:0005737">
    <property type="term" value="C:cytoplasm"/>
    <property type="evidence" value="ECO:0007669"/>
    <property type="project" value="UniProtKB-SubCell"/>
</dbReference>
<dbReference type="InterPro" id="IPR029028">
    <property type="entry name" value="Alpha/beta_knot_MTases"/>
</dbReference>
<feature type="binding site" evidence="5">
    <location>
        <begin position="117"/>
        <end position="122"/>
    </location>
    <ligand>
        <name>S-adenosyl-L-methionine</name>
        <dbReference type="ChEBI" id="CHEBI:59789"/>
    </ligand>
</feature>
<evidence type="ECO:0000256" key="5">
    <source>
        <dbReference type="HAMAP-Rule" id="MF_00658"/>
    </source>
</evidence>
<proteinExistence type="inferred from homology"/>
<feature type="binding site" evidence="5">
    <location>
        <position position="98"/>
    </location>
    <ligand>
        <name>S-adenosyl-L-methionine</name>
        <dbReference type="ChEBI" id="CHEBI:59789"/>
    </ligand>
</feature>
<evidence type="ECO:0000313" key="7">
    <source>
        <dbReference type="Proteomes" id="UP000269669"/>
    </source>
</evidence>
<dbReference type="GO" id="GO:0070038">
    <property type="term" value="F:rRNA (pseudouridine-N3-)-methyltransferase activity"/>
    <property type="evidence" value="ECO:0007669"/>
    <property type="project" value="UniProtKB-UniRule"/>
</dbReference>
<keyword evidence="2 5" id="KW-0808">Transferase</keyword>
<feature type="binding site" evidence="5">
    <location>
        <position position="66"/>
    </location>
    <ligand>
        <name>S-adenosyl-L-methionine</name>
        <dbReference type="ChEBI" id="CHEBI:59789"/>
    </ligand>
</feature>
<dbReference type="PANTHER" id="PTHR33603">
    <property type="entry name" value="METHYLTRANSFERASE"/>
    <property type="match status" value="1"/>
</dbReference>
<protein>
    <recommendedName>
        <fullName evidence="5">Ribosomal RNA large subunit methyltransferase H</fullName>
        <ecNumber evidence="5">2.1.1.177</ecNumber>
    </recommendedName>
    <alternativeName>
        <fullName evidence="5">23S rRNA (pseudouridine1915-N3)-methyltransferase</fullName>
    </alternativeName>
    <alternativeName>
        <fullName evidence="5">23S rRNA m3Psi1915 methyltransferase</fullName>
    </alternativeName>
    <alternativeName>
        <fullName evidence="5">rRNA (pseudouridine-N3-)-methyltransferase RlmH</fullName>
    </alternativeName>
</protein>
<keyword evidence="7" id="KW-1185">Reference proteome</keyword>
<keyword evidence="3 5" id="KW-0949">S-adenosyl-L-methionine</keyword>
<comment type="function">
    <text evidence="5">Specifically methylates the pseudouridine at position 1915 (m3Psi1915) in 23S rRNA.</text>
</comment>
<comment type="similarity">
    <text evidence="4 5">Belongs to the RNA methyltransferase RlmH family.</text>
</comment>
<keyword evidence="5" id="KW-0963">Cytoplasm</keyword>
<evidence type="ECO:0000256" key="3">
    <source>
        <dbReference type="ARBA" id="ARBA00022691"/>
    </source>
</evidence>